<name>A0A059XZM7_9BACT</name>
<keyword evidence="9" id="KW-1185">Reference proteome</keyword>
<dbReference type="SUPFAM" id="SSF102645">
    <property type="entry name" value="CoaB-like"/>
    <property type="match status" value="1"/>
</dbReference>
<feature type="binding site" evidence="3">
    <location>
        <position position="339"/>
    </location>
    <ligand>
        <name>CTP</name>
        <dbReference type="ChEBI" id="CHEBI:37563"/>
    </ligand>
</feature>
<dbReference type="EMBL" id="CP007243">
    <property type="protein sequence ID" value="AIA30667.1"/>
    <property type="molecule type" value="Genomic_DNA"/>
</dbReference>
<dbReference type="InterPro" id="IPR036551">
    <property type="entry name" value="Flavin_trans-like"/>
</dbReference>
<comment type="cofactor">
    <cofactor evidence="3">
        <name>FMN</name>
        <dbReference type="ChEBI" id="CHEBI:58210"/>
    </cofactor>
    <text evidence="3">Binds 1 FMN per subunit.</text>
</comment>
<sequence length="417" mass="45085">MSMCRKILLGITGSIAAYKALELIRLLRQDGHDVQVVATKSALHFFPVLTAEVFSGHPVYSDLFDPACSVRHIELARDADALLIAPASADFLSKMALGLSDDLLSTLCLAVTCPVLVAPAMEENMYVHPAIREHRITLAARGVFEIAPETGPLASGKEGLGRFASLETIRHSLKTKLLENGSWSGVRVLVSAGPTYEPIDPVRFLGNRSSGKMGYALAAASAARGAHVTLISGPTSLPPPPGVDVRRIETAEDLANSMSKMFPEHDICFMAAAVSDYRPDRPHPSKKKKDGTSWTLSLLENPDILASLSRQKSPGQFLVGFAAESEMNPEKLLEKLRKKGADMLLANDISRPDIGFSSDENEMTLFSPDGTSLPLGKHSKTVLSNKILDEIEKVWRRPAASTKGNKEQPNEIAPLSD</sequence>
<feature type="domain" description="Flavoprotein" evidence="6">
    <location>
        <begin position="6"/>
        <end position="166"/>
    </location>
</feature>
<evidence type="ECO:0000256" key="1">
    <source>
        <dbReference type="ARBA" id="ARBA00022793"/>
    </source>
</evidence>
<dbReference type="KEGG" id="lfp:Y981_07570"/>
<dbReference type="AlphaFoldDB" id="A0A059XZM7"/>
<keyword evidence="3 4" id="KW-0285">Flavoprotein</keyword>
<keyword evidence="3" id="KW-0460">Magnesium</keyword>
<dbReference type="GO" id="GO:0015937">
    <property type="term" value="P:coenzyme A biosynthetic process"/>
    <property type="evidence" value="ECO:0007669"/>
    <property type="project" value="UniProtKB-UniRule"/>
</dbReference>
<dbReference type="InterPro" id="IPR005252">
    <property type="entry name" value="CoaBC"/>
</dbReference>
<comment type="similarity">
    <text evidence="3 4">In the N-terminal section; belongs to the HFCD (homo-oligomeric flavin containing Cys decarboxylase) superfamily.</text>
</comment>
<proteinExistence type="inferred from homology"/>
<comment type="catalytic activity">
    <reaction evidence="3 4">
        <text>(R)-4'-phosphopantothenate + L-cysteine + CTP = N-[(R)-4-phosphopantothenoyl]-L-cysteine + CMP + diphosphate + H(+)</text>
        <dbReference type="Rhea" id="RHEA:19397"/>
        <dbReference type="ChEBI" id="CHEBI:10986"/>
        <dbReference type="ChEBI" id="CHEBI:15378"/>
        <dbReference type="ChEBI" id="CHEBI:33019"/>
        <dbReference type="ChEBI" id="CHEBI:35235"/>
        <dbReference type="ChEBI" id="CHEBI:37563"/>
        <dbReference type="ChEBI" id="CHEBI:59458"/>
        <dbReference type="ChEBI" id="CHEBI:60377"/>
        <dbReference type="EC" id="6.3.2.5"/>
    </reaction>
</comment>
<keyword evidence="3" id="KW-0511">Multifunctional enzyme</keyword>
<dbReference type="InterPro" id="IPR003382">
    <property type="entry name" value="Flavoprotein"/>
</dbReference>
<evidence type="ECO:0000256" key="5">
    <source>
        <dbReference type="SAM" id="MobiDB-lite"/>
    </source>
</evidence>
<evidence type="ECO:0000313" key="8">
    <source>
        <dbReference type="EMBL" id="AIA30667.1"/>
    </source>
</evidence>
<dbReference type="EC" id="4.1.1.36" evidence="3"/>
<feature type="binding site" evidence="3">
    <location>
        <position position="286"/>
    </location>
    <ligand>
        <name>CTP</name>
        <dbReference type="ChEBI" id="CHEBI:37563"/>
    </ligand>
</feature>
<feature type="binding site" evidence="3">
    <location>
        <begin position="302"/>
        <end position="305"/>
    </location>
    <ligand>
        <name>CTP</name>
        <dbReference type="ChEBI" id="CHEBI:37563"/>
    </ligand>
</feature>
<reference evidence="8 9" key="2">
    <citation type="journal article" date="2015" name="Biomed. Res. Int.">
        <title>Effects of Arsenite Resistance on the Growth and Functional Gene Expression of Leptospirillum ferriphilum and Acidithiobacillus thiooxidans in Pure Culture and Coculture.</title>
        <authorList>
            <person name="Jiang H."/>
            <person name="Liang Y."/>
            <person name="Yin H."/>
            <person name="Xiao Y."/>
            <person name="Guo X."/>
            <person name="Xu Y."/>
            <person name="Hu Q."/>
            <person name="Liu H."/>
            <person name="Liu X."/>
        </authorList>
    </citation>
    <scope>NUCLEOTIDE SEQUENCE [LARGE SCALE GENOMIC DNA]</scope>
    <source>
        <strain evidence="8 9">YSK</strain>
    </source>
</reference>
<evidence type="ECO:0000256" key="4">
    <source>
        <dbReference type="RuleBase" id="RU364078"/>
    </source>
</evidence>
<dbReference type="EC" id="6.3.2.5" evidence="3"/>
<feature type="binding site" evidence="3">
    <location>
        <position position="335"/>
    </location>
    <ligand>
        <name>CTP</name>
        <dbReference type="ChEBI" id="CHEBI:37563"/>
    </ligand>
</feature>
<feature type="region of interest" description="Phosphopantothenate--cysteine ligase" evidence="3">
    <location>
        <begin position="188"/>
        <end position="417"/>
    </location>
</feature>
<dbReference type="UniPathway" id="UPA00241">
    <property type="reaction ID" value="UER00353"/>
</dbReference>
<feature type="domain" description="DNA/pantothenate metabolism flavoprotein C-terminal" evidence="7">
    <location>
        <begin position="184"/>
        <end position="393"/>
    </location>
</feature>
<evidence type="ECO:0000259" key="7">
    <source>
        <dbReference type="Pfam" id="PF04127"/>
    </source>
</evidence>
<feature type="binding site" evidence="3">
    <location>
        <position position="321"/>
    </location>
    <ligand>
        <name>CTP</name>
        <dbReference type="ChEBI" id="CHEBI:37563"/>
    </ligand>
</feature>
<dbReference type="Proteomes" id="UP000027059">
    <property type="component" value="Chromosome"/>
</dbReference>
<comment type="function">
    <text evidence="4">Catalyzes two steps in the biosynthesis of coenzyme A. In the first step cysteine is conjugated to 4'-phosphopantothenate to form 4-phosphopantothenoylcysteine, in the latter compound is decarboxylated to form 4'-phosphopantotheine.</text>
</comment>
<dbReference type="NCBIfam" id="TIGR00521">
    <property type="entry name" value="coaBC_dfp"/>
    <property type="match status" value="1"/>
</dbReference>
<comment type="catalytic activity">
    <reaction evidence="3 4">
        <text>N-[(R)-4-phosphopantothenoyl]-L-cysteine + H(+) = (R)-4'-phosphopantetheine + CO2</text>
        <dbReference type="Rhea" id="RHEA:16793"/>
        <dbReference type="ChEBI" id="CHEBI:15378"/>
        <dbReference type="ChEBI" id="CHEBI:16526"/>
        <dbReference type="ChEBI" id="CHEBI:59458"/>
        <dbReference type="ChEBI" id="CHEBI:61723"/>
        <dbReference type="EC" id="4.1.1.36"/>
    </reaction>
</comment>
<dbReference type="SUPFAM" id="SSF52507">
    <property type="entry name" value="Homo-oligomeric flavin-containing Cys decarboxylases, HFCD"/>
    <property type="match status" value="1"/>
</dbReference>
<dbReference type="GO" id="GO:0004632">
    <property type="term" value="F:phosphopantothenate--cysteine ligase activity"/>
    <property type="evidence" value="ECO:0007669"/>
    <property type="project" value="UniProtKB-UniRule"/>
</dbReference>
<dbReference type="GO" id="GO:0004633">
    <property type="term" value="F:phosphopantothenoylcysteine decarboxylase activity"/>
    <property type="evidence" value="ECO:0007669"/>
    <property type="project" value="UniProtKB-UniRule"/>
</dbReference>
<comment type="function">
    <text evidence="3">Catalyzes two sequential steps in the biosynthesis of coenzyme A. In the first step cysteine is conjugated to 4'-phosphopantothenate to form 4-phosphopantothenoylcysteine. In the second step the latter compound is decarboxylated to form 4'-phosphopantotheine.</text>
</comment>
<feature type="region of interest" description="Disordered" evidence="5">
    <location>
        <begin position="397"/>
        <end position="417"/>
    </location>
</feature>
<reference evidence="9" key="1">
    <citation type="submission" date="2014-02" db="EMBL/GenBank/DDBJ databases">
        <title>Complete genome sequence and comparative genomic analysis of the nitrogen-fixing bacterium Leptospirillum ferriphilum YSK.</title>
        <authorList>
            <person name="Guo X."/>
            <person name="Yin H."/>
            <person name="Liang Y."/>
            <person name="Hu Q."/>
            <person name="Ma L."/>
            <person name="Xiao Y."/>
            <person name="Zhang X."/>
            <person name="Qiu G."/>
            <person name="Liu X."/>
        </authorList>
    </citation>
    <scope>NUCLEOTIDE SEQUENCE [LARGE SCALE GENOMIC DNA]</scope>
    <source>
        <strain evidence="9">YSK</strain>
    </source>
</reference>
<dbReference type="GO" id="GO:0046872">
    <property type="term" value="F:metal ion binding"/>
    <property type="evidence" value="ECO:0007669"/>
    <property type="project" value="UniProtKB-KW"/>
</dbReference>
<organism evidence="8 9">
    <name type="scientific">Leptospirillum ferriphilum YSK</name>
    <dbReference type="NCBI Taxonomy" id="1441628"/>
    <lineage>
        <taxon>Bacteria</taxon>
        <taxon>Pseudomonadati</taxon>
        <taxon>Nitrospirota</taxon>
        <taxon>Nitrospiria</taxon>
        <taxon>Nitrospirales</taxon>
        <taxon>Nitrospiraceae</taxon>
        <taxon>Leptospirillum</taxon>
    </lineage>
</organism>
<gene>
    <name evidence="3" type="primary">coaBC</name>
    <name evidence="8" type="ORF">Y981_07570</name>
</gene>
<keyword evidence="3 4" id="KW-0288">FMN</keyword>
<comment type="caution">
    <text evidence="3">Lacks conserved residue(s) required for the propagation of feature annotation.</text>
</comment>
<dbReference type="HAMAP" id="MF_02225">
    <property type="entry name" value="CoaBC"/>
    <property type="match status" value="1"/>
</dbReference>
<feature type="binding site" evidence="3">
    <location>
        <position position="276"/>
    </location>
    <ligand>
        <name>CTP</name>
        <dbReference type="ChEBI" id="CHEBI:37563"/>
    </ligand>
</feature>
<dbReference type="InterPro" id="IPR007085">
    <property type="entry name" value="DNA/pantothenate-metab_flavo_C"/>
</dbReference>
<dbReference type="GO" id="GO:0071513">
    <property type="term" value="C:phosphopantothenoylcysteine decarboxylase complex"/>
    <property type="evidence" value="ECO:0007669"/>
    <property type="project" value="TreeGrafter"/>
</dbReference>
<evidence type="ECO:0000256" key="3">
    <source>
        <dbReference type="HAMAP-Rule" id="MF_02225"/>
    </source>
</evidence>
<feature type="region of interest" description="Phosphopantothenoylcysteine decarboxylase" evidence="3">
    <location>
        <begin position="1"/>
        <end position="187"/>
    </location>
</feature>
<keyword evidence="1 3" id="KW-0210">Decarboxylase</keyword>
<evidence type="ECO:0000259" key="6">
    <source>
        <dbReference type="Pfam" id="PF02441"/>
    </source>
</evidence>
<evidence type="ECO:0000313" key="9">
    <source>
        <dbReference type="Proteomes" id="UP000027059"/>
    </source>
</evidence>
<protein>
    <recommendedName>
        <fullName evidence="3">Coenzyme A biosynthesis bifunctional protein CoaBC</fullName>
    </recommendedName>
    <alternativeName>
        <fullName evidence="3">DNA/pantothenate metabolism flavoprotein</fullName>
    </alternativeName>
    <alternativeName>
        <fullName evidence="3">Phosphopantothenoylcysteine synthetase/decarboxylase</fullName>
        <shortName evidence="3">PPCS-PPCDC</shortName>
    </alternativeName>
    <domain>
        <recommendedName>
            <fullName evidence="3">Phosphopantothenoylcysteine decarboxylase</fullName>
            <shortName evidence="3">PPC decarboxylase</shortName>
            <shortName evidence="3">PPC-DC</shortName>
            <ecNumber evidence="3">4.1.1.36</ecNumber>
        </recommendedName>
        <alternativeName>
            <fullName evidence="3">CoaC</fullName>
        </alternativeName>
    </domain>
    <domain>
        <recommendedName>
            <fullName evidence="3">Phosphopantothenate--cysteine ligase</fullName>
            <ecNumber evidence="3">6.3.2.5</ecNumber>
        </recommendedName>
        <alternativeName>
            <fullName evidence="3">CoaB</fullName>
        </alternativeName>
        <alternativeName>
            <fullName evidence="3">Phosphopantothenoylcysteine synthetase</fullName>
            <shortName evidence="3">PPC synthetase</shortName>
            <shortName evidence="3">PPC-S</shortName>
        </alternativeName>
    </domain>
</protein>
<comment type="cofactor">
    <cofactor evidence="3">
        <name>Mg(2+)</name>
        <dbReference type="ChEBI" id="CHEBI:18420"/>
    </cofactor>
</comment>
<dbReference type="GO" id="GO:0015941">
    <property type="term" value="P:pantothenate catabolic process"/>
    <property type="evidence" value="ECO:0007669"/>
    <property type="project" value="InterPro"/>
</dbReference>
<keyword evidence="2 3" id="KW-0456">Lyase</keyword>
<comment type="pathway">
    <text evidence="3 4">Cofactor biosynthesis; coenzyme A biosynthesis; CoA from (R)-pantothenate: step 3/5.</text>
</comment>
<accession>A0A059XZM7</accession>
<evidence type="ECO:0000256" key="2">
    <source>
        <dbReference type="ARBA" id="ARBA00023239"/>
    </source>
</evidence>
<dbReference type="Pfam" id="PF04127">
    <property type="entry name" value="DFP"/>
    <property type="match status" value="1"/>
</dbReference>
<keyword evidence="3 4" id="KW-0436">Ligase</keyword>
<comment type="pathway">
    <text evidence="3 4">Cofactor biosynthesis; coenzyme A biosynthesis; CoA from (R)-pantothenate: step 2/5.</text>
</comment>
<dbReference type="Gene3D" id="3.40.50.10300">
    <property type="entry name" value="CoaB-like"/>
    <property type="match status" value="1"/>
</dbReference>
<dbReference type="Pfam" id="PF02441">
    <property type="entry name" value="Flavoprotein"/>
    <property type="match status" value="1"/>
</dbReference>
<dbReference type="Gene3D" id="3.40.50.1950">
    <property type="entry name" value="Flavin prenyltransferase-like"/>
    <property type="match status" value="1"/>
</dbReference>
<keyword evidence="3" id="KW-0479">Metal-binding</keyword>
<dbReference type="HOGENOM" id="CLU_033319_0_1_0"/>
<dbReference type="PANTHER" id="PTHR14359:SF6">
    <property type="entry name" value="PHOSPHOPANTOTHENOYLCYSTEINE DECARBOXYLASE"/>
    <property type="match status" value="1"/>
</dbReference>
<comment type="similarity">
    <text evidence="3 4">In the C-terminal section; belongs to the PPC synthetase family.</text>
</comment>
<dbReference type="GO" id="GO:0010181">
    <property type="term" value="F:FMN binding"/>
    <property type="evidence" value="ECO:0007669"/>
    <property type="project" value="UniProtKB-UniRule"/>
</dbReference>
<dbReference type="PANTHER" id="PTHR14359">
    <property type="entry name" value="HOMO-OLIGOMERIC FLAVIN CONTAINING CYS DECARBOXYLASE FAMILY"/>
    <property type="match status" value="1"/>
</dbReference>
<dbReference type="InterPro" id="IPR035929">
    <property type="entry name" value="CoaB-like_sf"/>
</dbReference>